<comment type="subcellular location">
    <subcellularLocation>
        <location evidence="8">Cell membrane</location>
        <topology evidence="8">Multi-pass membrane protein</topology>
    </subcellularLocation>
    <subcellularLocation>
        <location evidence="1">Endomembrane system</location>
        <topology evidence="1">Multi-pass membrane protein</topology>
    </subcellularLocation>
</comment>
<feature type="transmembrane region" description="Helical" evidence="8">
    <location>
        <begin position="255"/>
        <end position="282"/>
    </location>
</feature>
<dbReference type="EMBL" id="JBHUCX010000095">
    <property type="protein sequence ID" value="MFD1677608.1"/>
    <property type="molecule type" value="Genomic_DNA"/>
</dbReference>
<feature type="transmembrane region" description="Helical" evidence="8">
    <location>
        <begin position="73"/>
        <end position="102"/>
    </location>
</feature>
<comment type="similarity">
    <text evidence="2 8">Belongs to the NiCoT transporter (TC 2.A.52) family.</text>
</comment>
<dbReference type="Proteomes" id="UP001597079">
    <property type="component" value="Unassembled WGS sequence"/>
</dbReference>
<reference evidence="10" key="1">
    <citation type="journal article" date="2019" name="Int. J. Syst. Evol. Microbiol.">
        <title>The Global Catalogue of Microorganisms (GCM) 10K type strain sequencing project: providing services to taxonomists for standard genome sequencing and annotation.</title>
        <authorList>
            <consortium name="The Broad Institute Genomics Platform"/>
            <consortium name="The Broad Institute Genome Sequencing Center for Infectious Disease"/>
            <person name="Wu L."/>
            <person name="Ma J."/>
        </authorList>
    </citation>
    <scope>NUCLEOTIDE SEQUENCE [LARGE SCALE GENOMIC DNA]</scope>
    <source>
        <strain evidence="10">CGMCC 1.12286</strain>
    </source>
</reference>
<keyword evidence="4" id="KW-0533">Nickel</keyword>
<protein>
    <recommendedName>
        <fullName evidence="8">Nickel/cobalt efflux system</fullName>
    </recommendedName>
</protein>
<evidence type="ECO:0000256" key="7">
    <source>
        <dbReference type="ARBA" id="ARBA00023136"/>
    </source>
</evidence>
<evidence type="ECO:0000256" key="1">
    <source>
        <dbReference type="ARBA" id="ARBA00004127"/>
    </source>
</evidence>
<evidence type="ECO:0000256" key="6">
    <source>
        <dbReference type="ARBA" id="ARBA00022989"/>
    </source>
</evidence>
<evidence type="ECO:0000313" key="9">
    <source>
        <dbReference type="EMBL" id="MFD1677608.1"/>
    </source>
</evidence>
<feature type="transmembrane region" description="Helical" evidence="8">
    <location>
        <begin position="182"/>
        <end position="207"/>
    </location>
</feature>
<proteinExistence type="inferred from homology"/>
<feature type="transmembrane region" description="Helical" evidence="8">
    <location>
        <begin position="6"/>
        <end position="29"/>
    </location>
</feature>
<dbReference type="InterPro" id="IPR011541">
    <property type="entry name" value="Ni/Co_transpt_high_affinity"/>
</dbReference>
<evidence type="ECO:0000256" key="2">
    <source>
        <dbReference type="ARBA" id="ARBA00010892"/>
    </source>
</evidence>
<dbReference type="Pfam" id="PF03824">
    <property type="entry name" value="NicO"/>
    <property type="match status" value="1"/>
</dbReference>
<keyword evidence="3 8" id="KW-0813">Transport</keyword>
<sequence>MKDRQWLVYASSVGGLHCIAIALLFVSVFQHPVLLGMALLAYTFGLRHAFDVDHIAAIDNTVRKLVQERKNPMGVGFFFSLGHSTVVACMTVVTVFAVHFAAHRLPQMENVGGLIGTLVSGTFLLVIGCVNLFICLQIFGLFMQMRRGTDVAQELEQQLHSRGFVTRLVRPLLQLVTKSWHIYPIGFLFGLGFDTASEVALLAISAIAAKNAIPYSGILSLPLLFASGMSLMDTADGIFITNAYDWAFSTPLRKVYYNLSITSLGVLAALLTGGVELMQVLTPKLGLHSGFWSWLQGLDFSAMGYILVALFLVVWAVSVCFWKFFRVEERWSESQSS</sequence>
<keyword evidence="7 8" id="KW-0472">Membrane</keyword>
<keyword evidence="5 8" id="KW-0812">Transmembrane</keyword>
<dbReference type="PANTHER" id="PTHR31611:SF0">
    <property type="entry name" value="HIGH-AFFINITY NICKEL TRANSPORT PROTEIN NIC1"/>
    <property type="match status" value="1"/>
</dbReference>
<name>A0ABW4JNM3_9BACL</name>
<feature type="transmembrane region" description="Helical" evidence="8">
    <location>
        <begin position="302"/>
        <end position="325"/>
    </location>
</feature>
<keyword evidence="6 8" id="KW-1133">Transmembrane helix</keyword>
<dbReference type="InterPro" id="IPR004688">
    <property type="entry name" value="Ni/Co_transpt"/>
</dbReference>
<dbReference type="NCBIfam" id="TIGR00802">
    <property type="entry name" value="nico"/>
    <property type="match status" value="1"/>
</dbReference>
<evidence type="ECO:0000313" key="10">
    <source>
        <dbReference type="Proteomes" id="UP001597079"/>
    </source>
</evidence>
<gene>
    <name evidence="9" type="ORF">ACFSB2_23380</name>
</gene>
<feature type="transmembrane region" description="Helical" evidence="8">
    <location>
        <begin position="213"/>
        <end position="234"/>
    </location>
</feature>
<keyword evidence="10" id="KW-1185">Reference proteome</keyword>
<dbReference type="PANTHER" id="PTHR31611">
    <property type="entry name" value="HIGH-AFFINITY NICKEL TRANSPORT PROTEIN NIC1"/>
    <property type="match status" value="1"/>
</dbReference>
<organism evidence="9 10">
    <name type="scientific">Alicyclobacillus fodiniaquatilis</name>
    <dbReference type="NCBI Taxonomy" id="1661150"/>
    <lineage>
        <taxon>Bacteria</taxon>
        <taxon>Bacillati</taxon>
        <taxon>Bacillota</taxon>
        <taxon>Bacilli</taxon>
        <taxon>Bacillales</taxon>
        <taxon>Alicyclobacillaceae</taxon>
        <taxon>Alicyclobacillus</taxon>
    </lineage>
</organism>
<dbReference type="RefSeq" id="WP_377945518.1">
    <property type="nucleotide sequence ID" value="NZ_JBHUCX010000095.1"/>
</dbReference>
<evidence type="ECO:0000256" key="5">
    <source>
        <dbReference type="ARBA" id="ARBA00022692"/>
    </source>
</evidence>
<comment type="caution">
    <text evidence="9">The sequence shown here is derived from an EMBL/GenBank/DDBJ whole genome shotgun (WGS) entry which is preliminary data.</text>
</comment>
<feature type="transmembrane region" description="Helical" evidence="8">
    <location>
        <begin position="114"/>
        <end position="139"/>
    </location>
</feature>
<accession>A0ABW4JNM3</accession>
<evidence type="ECO:0000256" key="8">
    <source>
        <dbReference type="RuleBase" id="RU362101"/>
    </source>
</evidence>
<evidence type="ECO:0000256" key="4">
    <source>
        <dbReference type="ARBA" id="ARBA00022596"/>
    </source>
</evidence>
<evidence type="ECO:0000256" key="3">
    <source>
        <dbReference type="ARBA" id="ARBA00022448"/>
    </source>
</evidence>